<name>A0A8K0UHH8_9AGAR</name>
<evidence type="ECO:0000313" key="2">
    <source>
        <dbReference type="EMBL" id="KAH8088960.1"/>
    </source>
</evidence>
<dbReference type="InterPro" id="IPR051481">
    <property type="entry name" value="BTB-POZ/Galectin-3-binding"/>
</dbReference>
<reference evidence="2" key="1">
    <citation type="journal article" date="2021" name="New Phytol.">
        <title>Evolutionary innovations through gain and loss of genes in the ectomycorrhizal Boletales.</title>
        <authorList>
            <person name="Wu G."/>
            <person name="Miyauchi S."/>
            <person name="Morin E."/>
            <person name="Kuo A."/>
            <person name="Drula E."/>
            <person name="Varga T."/>
            <person name="Kohler A."/>
            <person name="Feng B."/>
            <person name="Cao Y."/>
            <person name="Lipzen A."/>
            <person name="Daum C."/>
            <person name="Hundley H."/>
            <person name="Pangilinan J."/>
            <person name="Johnson J."/>
            <person name="Barry K."/>
            <person name="LaButti K."/>
            <person name="Ng V."/>
            <person name="Ahrendt S."/>
            <person name="Min B."/>
            <person name="Choi I.G."/>
            <person name="Park H."/>
            <person name="Plett J.M."/>
            <person name="Magnuson J."/>
            <person name="Spatafora J.W."/>
            <person name="Nagy L.G."/>
            <person name="Henrissat B."/>
            <person name="Grigoriev I.V."/>
            <person name="Yang Z.L."/>
            <person name="Xu J."/>
            <person name="Martin F.M."/>
        </authorList>
    </citation>
    <scope>NUCLEOTIDE SEQUENCE</scope>
    <source>
        <strain evidence="2">KKN 215</strain>
    </source>
</reference>
<evidence type="ECO:0000313" key="3">
    <source>
        <dbReference type="Proteomes" id="UP000813824"/>
    </source>
</evidence>
<dbReference type="PANTHER" id="PTHR24410">
    <property type="entry name" value="HL07962P-RELATED"/>
    <property type="match status" value="1"/>
</dbReference>
<proteinExistence type="predicted"/>
<dbReference type="Pfam" id="PF00651">
    <property type="entry name" value="BTB"/>
    <property type="match status" value="2"/>
</dbReference>
<keyword evidence="3" id="KW-1185">Reference proteome</keyword>
<organism evidence="2 3">
    <name type="scientific">Cristinia sonorae</name>
    <dbReference type="NCBI Taxonomy" id="1940300"/>
    <lineage>
        <taxon>Eukaryota</taxon>
        <taxon>Fungi</taxon>
        <taxon>Dikarya</taxon>
        <taxon>Basidiomycota</taxon>
        <taxon>Agaricomycotina</taxon>
        <taxon>Agaricomycetes</taxon>
        <taxon>Agaricomycetidae</taxon>
        <taxon>Agaricales</taxon>
        <taxon>Pleurotineae</taxon>
        <taxon>Stephanosporaceae</taxon>
        <taxon>Cristinia</taxon>
    </lineage>
</organism>
<dbReference type="SUPFAM" id="SSF54695">
    <property type="entry name" value="POZ domain"/>
    <property type="match status" value="1"/>
</dbReference>
<dbReference type="InterPro" id="IPR011333">
    <property type="entry name" value="SKP1/BTB/POZ_sf"/>
</dbReference>
<sequence>MSTTSSRIHSKFLGHTWATAPFDREDGDIILLSSDLVRFSLHKAILSISSPVFTDMFTLGSSNHPDDQVSDRGIPIIPVSEDSNVLDGLARVLYPVCRSSTMNLPDAAKVMEAAKKYQIMVVMDAMTDCINKFIDGTPLAVFVIACRLNLEATARAAAERAVRMPADSAPDHYYIPEMENITAGSYFRLLSHIRRGDTVAPPSYWAAFSFVERHPSANVPRPNALTSVAVRFSAVLERNNPSSWHPAPEIFVRHPADCIVRCSDGVEVPTHGIVLSLASPVLAELITASHETPTVLELPEESALVFGILRMLYGYPLLDSSESVITLAQQRLYFPKTIRALTKYKVSAGIQQSRISLRSLLRSHPLSVYFIAHGLGWREEAEEAATMVVSDPNINIQTKYVAEMEGVSAKAYFDLLRYHHSYETSLNAVVEIFNTRQLAGHFYPDPGYDWAHALFAIPNVVLNNEKIYVSILKREVEKNDRTFGTSFIRNLVKESRMMEDKMRTSLAQCKLNIGGNDAEKDPPKGPSA</sequence>
<dbReference type="Proteomes" id="UP000813824">
    <property type="component" value="Unassembled WGS sequence"/>
</dbReference>
<dbReference type="PANTHER" id="PTHR24410:SF23">
    <property type="entry name" value="BTB DOMAIN-CONTAINING PROTEIN-RELATED"/>
    <property type="match status" value="1"/>
</dbReference>
<dbReference type="CDD" id="cd18186">
    <property type="entry name" value="BTB_POZ_ZBTB_KLHL-like"/>
    <property type="match status" value="2"/>
</dbReference>
<dbReference type="Gene3D" id="3.30.710.10">
    <property type="entry name" value="Potassium Channel Kv1.1, Chain A"/>
    <property type="match status" value="1"/>
</dbReference>
<gene>
    <name evidence="2" type="ORF">BXZ70DRAFT_954987</name>
</gene>
<dbReference type="PROSITE" id="PS50097">
    <property type="entry name" value="BTB"/>
    <property type="match status" value="1"/>
</dbReference>
<comment type="caution">
    <text evidence="2">The sequence shown here is derived from an EMBL/GenBank/DDBJ whole genome shotgun (WGS) entry which is preliminary data.</text>
</comment>
<protein>
    <recommendedName>
        <fullName evidence="1">BTB domain-containing protein</fullName>
    </recommendedName>
</protein>
<dbReference type="SMART" id="SM00225">
    <property type="entry name" value="BTB"/>
    <property type="match status" value="2"/>
</dbReference>
<dbReference type="InterPro" id="IPR000210">
    <property type="entry name" value="BTB/POZ_dom"/>
</dbReference>
<evidence type="ECO:0000259" key="1">
    <source>
        <dbReference type="PROSITE" id="PS50097"/>
    </source>
</evidence>
<dbReference type="AlphaFoldDB" id="A0A8K0UHH8"/>
<dbReference type="EMBL" id="JAEVFJ010000039">
    <property type="protein sequence ID" value="KAH8088960.1"/>
    <property type="molecule type" value="Genomic_DNA"/>
</dbReference>
<feature type="domain" description="BTB" evidence="1">
    <location>
        <begin position="27"/>
        <end position="94"/>
    </location>
</feature>
<accession>A0A8K0UHH8</accession>
<dbReference type="OrthoDB" id="3184970at2759"/>